<feature type="compositionally biased region" description="Basic and acidic residues" evidence="1">
    <location>
        <begin position="747"/>
        <end position="764"/>
    </location>
</feature>
<reference evidence="4 5" key="1">
    <citation type="journal article" date="2020" name="Microorganisms">
        <title>Osmotic Adaptation and Compatible Solute Biosynthesis of Phototrophic Bacteria as Revealed from Genome Analyses.</title>
        <authorList>
            <person name="Imhoff J.F."/>
            <person name="Rahn T."/>
            <person name="Kunzel S."/>
            <person name="Keller A."/>
            <person name="Neulinger S.C."/>
        </authorList>
    </citation>
    <scope>NUCLEOTIDE SEQUENCE [LARGE SCALE GENOMIC DNA]</scope>
    <source>
        <strain evidence="4 5">DSM 25653</strain>
    </source>
</reference>
<dbReference type="InterPro" id="IPR001466">
    <property type="entry name" value="Beta-lactam-related"/>
</dbReference>
<dbReference type="InterPro" id="IPR050491">
    <property type="entry name" value="AmpC-like"/>
</dbReference>
<dbReference type="Pfam" id="PF00144">
    <property type="entry name" value="Beta-lactamase"/>
    <property type="match status" value="1"/>
</dbReference>
<dbReference type="Proteomes" id="UP001138768">
    <property type="component" value="Unassembled WGS sequence"/>
</dbReference>
<keyword evidence="5" id="KW-1185">Reference proteome</keyword>
<feature type="chain" id="PRO_5040891320" description="Beta-lactamase-related domain-containing protein" evidence="2">
    <location>
        <begin position="20"/>
        <end position="764"/>
    </location>
</feature>
<name>A0A9X0WCT0_9GAMM</name>
<dbReference type="AlphaFoldDB" id="A0A9X0WCT0"/>
<protein>
    <recommendedName>
        <fullName evidence="3">Beta-lactamase-related domain-containing protein</fullName>
    </recommendedName>
</protein>
<sequence length="764" mass="82858">MTPPGRPALLLLLAVSAMAAAEPQSEPTPAPVPIQGETEALIVEEMDPLREALAPLIRAAQSDYHIPGLSLALVRHDRILWLEGFGLADPEQQRPAQAQTRYRASSLAKPITALLVLAQQAQGTIDIDQPVGSALPGFRLQSRFDQTAQPITLRQLLSHHSGLPSDLNKGLWTDEPFTQVRERLRDEYAAFPPNLIFNYSNLGYSLLGHLLQVVTQTPFAAHAQQTLFEPLGLAHTRFAAQPTFDDALAMGHRNGDRFAPLPLRDLPAQGLETSAADMARLSIALLCAGELKGRQVIEPSLIEAMIEPQNADIALDLGLSVGLGVFLEEQSIPGATRVVRHSGNSLGYTAEWVLLPEQGLGVVVLANAGHAERVVKPLAEAILSNAMKLEPEPIPADLFIAAAKTPPTPTAATEPTERLPAEGHFATDLGLIAIQPQQDSLCACMTGEQLDLMPYPQGWIGAAPPASDQRGDGSESQSLGSASLRVLRELRLQTRRIEGREVMIADTPQGERIIGEKVPQEPVPRAWRERLGSWRILNPDPGFPVTDLKLKLTDGKLCLSYRMPVLSPDRIQVPLRTVTNERAILLGLGRTRGDSVQMVDHEGQTRLRWSGYLAEPVGRSDETAALSAGVALGHELSRLHLTGSRAAPIQPPPDPIIDRQIATRADEEQRHQHDQIGCGELNAIVQDHQAAVLGQPLVIAMLAQDVLGAIQALNSADGALVGEQRAAALGDRQPAVLPVHRRHRHDHGHDQRHRDQPHAEANHQ</sequence>
<comment type="caution">
    <text evidence="4">The sequence shown here is derived from an EMBL/GenBank/DDBJ whole genome shotgun (WGS) entry which is preliminary data.</text>
</comment>
<gene>
    <name evidence="4" type="ORF">CKO42_22525</name>
</gene>
<dbReference type="Gene3D" id="3.40.710.10">
    <property type="entry name" value="DD-peptidase/beta-lactamase superfamily"/>
    <property type="match status" value="1"/>
</dbReference>
<evidence type="ECO:0000256" key="2">
    <source>
        <dbReference type="SAM" id="SignalP"/>
    </source>
</evidence>
<dbReference type="PANTHER" id="PTHR46825">
    <property type="entry name" value="D-ALANYL-D-ALANINE-CARBOXYPEPTIDASE/ENDOPEPTIDASE AMPH"/>
    <property type="match status" value="1"/>
</dbReference>
<dbReference type="EMBL" id="NRRY01000059">
    <property type="protein sequence ID" value="MBK1621143.1"/>
    <property type="molecule type" value="Genomic_DNA"/>
</dbReference>
<evidence type="ECO:0000259" key="3">
    <source>
        <dbReference type="Pfam" id="PF00144"/>
    </source>
</evidence>
<evidence type="ECO:0000313" key="5">
    <source>
        <dbReference type="Proteomes" id="UP001138768"/>
    </source>
</evidence>
<keyword evidence="2" id="KW-0732">Signal</keyword>
<feature type="region of interest" description="Disordered" evidence="1">
    <location>
        <begin position="741"/>
        <end position="764"/>
    </location>
</feature>
<evidence type="ECO:0000256" key="1">
    <source>
        <dbReference type="SAM" id="MobiDB-lite"/>
    </source>
</evidence>
<dbReference type="InterPro" id="IPR012338">
    <property type="entry name" value="Beta-lactam/transpept-like"/>
</dbReference>
<dbReference type="SUPFAM" id="SSF56601">
    <property type="entry name" value="beta-lactamase/transpeptidase-like"/>
    <property type="match status" value="1"/>
</dbReference>
<feature type="domain" description="Beta-lactamase-related" evidence="3">
    <location>
        <begin position="56"/>
        <end position="382"/>
    </location>
</feature>
<feature type="signal peptide" evidence="2">
    <location>
        <begin position="1"/>
        <end position="19"/>
    </location>
</feature>
<accession>A0A9X0WCT0</accession>
<dbReference type="PANTHER" id="PTHR46825:SF9">
    <property type="entry name" value="BETA-LACTAMASE-RELATED DOMAIN-CONTAINING PROTEIN"/>
    <property type="match status" value="1"/>
</dbReference>
<evidence type="ECO:0000313" key="4">
    <source>
        <dbReference type="EMBL" id="MBK1621143.1"/>
    </source>
</evidence>
<proteinExistence type="predicted"/>
<organism evidence="4 5">
    <name type="scientific">Lamprobacter modestohalophilus</name>
    <dbReference type="NCBI Taxonomy" id="1064514"/>
    <lineage>
        <taxon>Bacteria</taxon>
        <taxon>Pseudomonadati</taxon>
        <taxon>Pseudomonadota</taxon>
        <taxon>Gammaproteobacteria</taxon>
        <taxon>Chromatiales</taxon>
        <taxon>Chromatiaceae</taxon>
        <taxon>Lamprobacter</taxon>
    </lineage>
</organism>